<name>A0A812QT70_9DINO</name>
<accession>A0A812QT70</accession>
<dbReference type="SUPFAM" id="SSF50370">
    <property type="entry name" value="Ricin B-like lectins"/>
    <property type="match status" value="1"/>
</dbReference>
<protein>
    <submittedName>
        <fullName evidence="3">AbfB protein</fullName>
    </submittedName>
</protein>
<comment type="caution">
    <text evidence="3">The sequence shown here is derived from an EMBL/GenBank/DDBJ whole genome shotgun (WGS) entry which is preliminary data.</text>
</comment>
<dbReference type="AlphaFoldDB" id="A0A812QT70"/>
<dbReference type="PROSITE" id="PS50231">
    <property type="entry name" value="RICIN_B_LECTIN"/>
    <property type="match status" value="1"/>
</dbReference>
<dbReference type="OrthoDB" id="6770063at2759"/>
<evidence type="ECO:0000313" key="3">
    <source>
        <dbReference type="EMBL" id="CAE7403008.1"/>
    </source>
</evidence>
<organism evidence="3 4">
    <name type="scientific">Symbiodinium necroappetens</name>
    <dbReference type="NCBI Taxonomy" id="1628268"/>
    <lineage>
        <taxon>Eukaryota</taxon>
        <taxon>Sar</taxon>
        <taxon>Alveolata</taxon>
        <taxon>Dinophyceae</taxon>
        <taxon>Suessiales</taxon>
        <taxon>Symbiodiniaceae</taxon>
        <taxon>Symbiodinium</taxon>
    </lineage>
</organism>
<dbReference type="CDD" id="cd00161">
    <property type="entry name" value="beta-trefoil_Ricin-like"/>
    <property type="match status" value="1"/>
</dbReference>
<dbReference type="Pfam" id="PF00652">
    <property type="entry name" value="Ricin_B_lectin"/>
    <property type="match status" value="1"/>
</dbReference>
<evidence type="ECO:0000313" key="4">
    <source>
        <dbReference type="Proteomes" id="UP000601435"/>
    </source>
</evidence>
<keyword evidence="1" id="KW-0732">Signal</keyword>
<dbReference type="Gene3D" id="2.80.10.50">
    <property type="match status" value="1"/>
</dbReference>
<dbReference type="Proteomes" id="UP000601435">
    <property type="component" value="Unassembled WGS sequence"/>
</dbReference>
<feature type="domain" description="Ricin B lectin" evidence="2">
    <location>
        <begin position="57"/>
        <end position="177"/>
    </location>
</feature>
<dbReference type="InterPro" id="IPR035992">
    <property type="entry name" value="Ricin_B-like_lectins"/>
</dbReference>
<dbReference type="InterPro" id="IPR000772">
    <property type="entry name" value="Ricin_B_lectin"/>
</dbReference>
<evidence type="ECO:0000259" key="2">
    <source>
        <dbReference type="Pfam" id="PF00652"/>
    </source>
</evidence>
<proteinExistence type="predicted"/>
<sequence>MALWAFAFFSILAPAVAEEAQLRGSVSVGDSNATILTKGAAKKASSSTHLAWMPDLSFCLSSDGNRIGNGVKVQLWRCDQAWQSGGQNFFLDDAGRIRMHQNLEYCVVIDGDRYENGAKIQLWKCSDSNKHQTWYFNDVGQIEARNAPTQMCLVIDSNHGFNGAKIQLWSCQQSSDKLQDWVRIALGPSGSRAYALPNEDKACTLPFEPVGATAADCVEAAEAVRPGQRCHWGGTWADVVSEVSYPDWPQGCHFYSACQGGCSLGFNPMGQGSSVPSQGQCMRINMICQMRLP</sequence>
<evidence type="ECO:0000256" key="1">
    <source>
        <dbReference type="SAM" id="SignalP"/>
    </source>
</evidence>
<keyword evidence="4" id="KW-1185">Reference proteome</keyword>
<gene>
    <name evidence="3" type="primary">abfB</name>
    <name evidence="3" type="ORF">SNEC2469_LOCUS11036</name>
</gene>
<dbReference type="EMBL" id="CAJNJA010017522">
    <property type="protein sequence ID" value="CAE7403008.1"/>
    <property type="molecule type" value="Genomic_DNA"/>
</dbReference>
<feature type="signal peptide" evidence="1">
    <location>
        <begin position="1"/>
        <end position="17"/>
    </location>
</feature>
<feature type="chain" id="PRO_5032483641" evidence="1">
    <location>
        <begin position="18"/>
        <end position="293"/>
    </location>
</feature>
<reference evidence="3" key="1">
    <citation type="submission" date="2021-02" db="EMBL/GenBank/DDBJ databases">
        <authorList>
            <person name="Dougan E. K."/>
            <person name="Rhodes N."/>
            <person name="Thang M."/>
            <person name="Chan C."/>
        </authorList>
    </citation>
    <scope>NUCLEOTIDE SEQUENCE</scope>
</reference>